<dbReference type="OrthoDB" id="7057365at2"/>
<organism evidence="1 2">
    <name type="scientific">Akkermansia glycaniphila</name>
    <dbReference type="NCBI Taxonomy" id="1679444"/>
    <lineage>
        <taxon>Bacteria</taxon>
        <taxon>Pseudomonadati</taxon>
        <taxon>Verrucomicrobiota</taxon>
        <taxon>Verrucomicrobiia</taxon>
        <taxon>Verrucomicrobiales</taxon>
        <taxon>Akkermansiaceae</taxon>
        <taxon>Akkermansia</taxon>
    </lineage>
</organism>
<proteinExistence type="predicted"/>
<dbReference type="Proteomes" id="UP000176204">
    <property type="component" value="Chromosome I"/>
</dbReference>
<reference evidence="2" key="1">
    <citation type="submission" date="2016-09" db="EMBL/GenBank/DDBJ databases">
        <authorList>
            <person name="Koehorst J."/>
        </authorList>
    </citation>
    <scope>NUCLEOTIDE SEQUENCE [LARGE SCALE GENOMIC DNA]</scope>
</reference>
<dbReference type="RefSeq" id="WP_067776658.1">
    <property type="nucleotide sequence ID" value="NZ_LIGX01000030.1"/>
</dbReference>
<keyword evidence="2" id="KW-1185">Reference proteome</keyword>
<dbReference type="EMBL" id="LT629973">
    <property type="protein sequence ID" value="SEH97322.1"/>
    <property type="molecule type" value="Genomic_DNA"/>
</dbReference>
<name>A0A1C7PAZ8_9BACT</name>
<dbReference type="KEGG" id="agl:PYTT_2205"/>
<sequence>MGLYIQSLENIPPHAKRDYFIYLLDYGWHEPLGQALKDNYEKMAAIAAKNKAVVIRGTEAVHFEDEVLSWHHINGESAKDLLPAILITNKHPMYFREKESSRAISRDASLKMILIPLGKFCQTTADVISLIHQLFNDVQSGKDLNDFQIAKEKKHGVGKAIVDSLVLEPNFAGIGINIKKLIGWLSK</sequence>
<dbReference type="STRING" id="1679444.PYTT_2205"/>
<evidence type="ECO:0000313" key="2">
    <source>
        <dbReference type="Proteomes" id="UP000176204"/>
    </source>
</evidence>
<dbReference type="AlphaFoldDB" id="A0A1C7PAZ8"/>
<gene>
    <name evidence="1" type="ORF">PYTT_2205</name>
</gene>
<protein>
    <submittedName>
        <fullName evidence="1">Uncharacterized protein</fullName>
    </submittedName>
</protein>
<evidence type="ECO:0000313" key="1">
    <source>
        <dbReference type="EMBL" id="SEH97322.1"/>
    </source>
</evidence>
<accession>A0A1C7PAZ8</accession>